<feature type="transmembrane region" description="Helical" evidence="1">
    <location>
        <begin position="35"/>
        <end position="54"/>
    </location>
</feature>
<feature type="transmembrane region" description="Helical" evidence="1">
    <location>
        <begin position="61"/>
        <end position="83"/>
    </location>
</feature>
<dbReference type="Gene3D" id="1.10.1760.20">
    <property type="match status" value="1"/>
</dbReference>
<feature type="transmembrane region" description="Helical" evidence="1">
    <location>
        <begin position="95"/>
        <end position="114"/>
    </location>
</feature>
<sequence>MRNQQKVVKTIAEVAIFAALGFVLDAIQGAYSDPLFPNGGSIGIALACVFIMSFRRGTIAGVATGLIMGLLDLLDGVYVAPLADNAVKAFAQVALDYWIAYPLAGLAGLVRRFVKQDAMTLQRSLFICLGCFIGGTLKFLSHFLAGVLFWPSTGWNIESATLFSFVYNLAYTLPCVILSGAIVVLINVFQPKLLVNPDGLVLKKKEN</sequence>
<feature type="transmembrane region" description="Helical" evidence="1">
    <location>
        <begin position="7"/>
        <end position="29"/>
    </location>
</feature>
<reference evidence="2" key="2">
    <citation type="journal article" date="2021" name="PeerJ">
        <title>Extensive microbial diversity within the chicken gut microbiome revealed by metagenomics and culture.</title>
        <authorList>
            <person name="Gilroy R."/>
            <person name="Ravi A."/>
            <person name="Getino M."/>
            <person name="Pursley I."/>
            <person name="Horton D.L."/>
            <person name="Alikhan N.F."/>
            <person name="Baker D."/>
            <person name="Gharbi K."/>
            <person name="Hall N."/>
            <person name="Watson M."/>
            <person name="Adriaenssens E.M."/>
            <person name="Foster-Nyarko E."/>
            <person name="Jarju S."/>
            <person name="Secka A."/>
            <person name="Antonio M."/>
            <person name="Oren A."/>
            <person name="Chaudhuri R.R."/>
            <person name="La Ragione R."/>
            <person name="Hildebrand F."/>
            <person name="Pallen M.J."/>
        </authorList>
    </citation>
    <scope>NUCLEOTIDE SEQUENCE</scope>
    <source>
        <strain evidence="2">1748</strain>
    </source>
</reference>
<comment type="caution">
    <text evidence="2">The sequence shown here is derived from an EMBL/GenBank/DDBJ whole genome shotgun (WGS) entry which is preliminary data.</text>
</comment>
<dbReference type="GO" id="GO:0005886">
    <property type="term" value="C:plasma membrane"/>
    <property type="evidence" value="ECO:0007669"/>
    <property type="project" value="InterPro"/>
</dbReference>
<feature type="transmembrane region" description="Helical" evidence="1">
    <location>
        <begin position="169"/>
        <end position="189"/>
    </location>
</feature>
<protein>
    <submittedName>
        <fullName evidence="2">Energy-coupled thiamine transporter ThiT</fullName>
    </submittedName>
</protein>
<feature type="transmembrane region" description="Helical" evidence="1">
    <location>
        <begin position="126"/>
        <end position="149"/>
    </location>
</feature>
<evidence type="ECO:0000313" key="2">
    <source>
        <dbReference type="EMBL" id="MBO8414209.1"/>
    </source>
</evidence>
<dbReference type="EMBL" id="JADING010000052">
    <property type="protein sequence ID" value="MBO8414209.1"/>
    <property type="molecule type" value="Genomic_DNA"/>
</dbReference>
<dbReference type="Proteomes" id="UP000823629">
    <property type="component" value="Unassembled WGS sequence"/>
</dbReference>
<dbReference type="GO" id="GO:0015234">
    <property type="term" value="F:thiamine transmembrane transporter activity"/>
    <property type="evidence" value="ECO:0007669"/>
    <property type="project" value="InterPro"/>
</dbReference>
<dbReference type="Pfam" id="PF09515">
    <property type="entry name" value="Thia_YuaJ"/>
    <property type="match status" value="1"/>
</dbReference>
<evidence type="ECO:0000256" key="1">
    <source>
        <dbReference type="SAM" id="Phobius"/>
    </source>
</evidence>
<keyword evidence="1" id="KW-0812">Transmembrane</keyword>
<dbReference type="InterPro" id="IPR012651">
    <property type="entry name" value="Thia_Transptr_ThiT"/>
</dbReference>
<keyword evidence="1" id="KW-0472">Membrane</keyword>
<gene>
    <name evidence="2" type="primary">thiT</name>
    <name evidence="2" type="ORF">IAC78_01845</name>
</gene>
<evidence type="ECO:0000313" key="3">
    <source>
        <dbReference type="Proteomes" id="UP000823629"/>
    </source>
</evidence>
<reference evidence="2" key="1">
    <citation type="submission" date="2020-10" db="EMBL/GenBank/DDBJ databases">
        <authorList>
            <person name="Gilroy R."/>
        </authorList>
    </citation>
    <scope>NUCLEOTIDE SEQUENCE</scope>
    <source>
        <strain evidence="2">1748</strain>
    </source>
</reference>
<keyword evidence="1" id="KW-1133">Transmembrane helix</keyword>
<dbReference type="NCBIfam" id="TIGR02357">
    <property type="entry name" value="ECF_ThiT_YuaJ"/>
    <property type="match status" value="1"/>
</dbReference>
<name>A0A9D9D911_9BACL</name>
<organism evidence="2 3">
    <name type="scientific">Candidatus Scatoplasma merdavium</name>
    <dbReference type="NCBI Taxonomy" id="2840932"/>
    <lineage>
        <taxon>Bacteria</taxon>
        <taxon>Bacillati</taxon>
        <taxon>Bacillota</taxon>
        <taxon>Bacilli</taxon>
        <taxon>Bacillales</taxon>
        <taxon>Candidatus Scatoplasma</taxon>
    </lineage>
</organism>
<accession>A0A9D9D911</accession>
<proteinExistence type="predicted"/>
<dbReference type="AlphaFoldDB" id="A0A9D9D911"/>